<dbReference type="SUPFAM" id="SSF52218">
    <property type="entry name" value="Flavoproteins"/>
    <property type="match status" value="1"/>
</dbReference>
<sequence>MSKKILVISTSLRKNSNSEALADEFIKGAKEAGHEVEKVSLADKKVGFCRGCFACLETGRCVIQDDALEIVEKMHDAEVIVFATPIYYYEMSGQMKTLLDRANSLYGSDYEFGDIYLLSAAAEDEEGVDSRAVSGLEGWIACFERAHLKGTVFAGGVNEAGDIKGHSSLVVSYEAGRNV</sequence>
<keyword evidence="5" id="KW-1185">Reference proteome</keyword>
<evidence type="ECO:0000256" key="2">
    <source>
        <dbReference type="ARBA" id="ARBA00022643"/>
    </source>
</evidence>
<name>A0ABS8G006_9FIRM</name>
<feature type="domain" description="NADPH-dependent FMN reductase-like" evidence="3">
    <location>
        <begin position="4"/>
        <end position="104"/>
    </location>
</feature>
<dbReference type="PANTHER" id="PTHR43278">
    <property type="entry name" value="NAD(P)H-DEPENDENT FMN-CONTAINING OXIDOREDUCTASE YWQN-RELATED"/>
    <property type="match status" value="1"/>
</dbReference>
<reference evidence="4 5" key="1">
    <citation type="submission" date="2021-10" db="EMBL/GenBank/DDBJ databases">
        <title>Anaerobic single-cell dispensing facilitates the cultivation of human gut bacteria.</title>
        <authorList>
            <person name="Afrizal A."/>
        </authorList>
    </citation>
    <scope>NUCLEOTIDE SEQUENCE [LARGE SCALE GENOMIC DNA]</scope>
    <source>
        <strain evidence="4 5">CLA-AA-H200</strain>
    </source>
</reference>
<evidence type="ECO:0000313" key="4">
    <source>
        <dbReference type="EMBL" id="MCC2254264.1"/>
    </source>
</evidence>
<dbReference type="EMBL" id="JAJEQX010000011">
    <property type="protein sequence ID" value="MCC2254264.1"/>
    <property type="molecule type" value="Genomic_DNA"/>
</dbReference>
<dbReference type="InterPro" id="IPR005025">
    <property type="entry name" value="FMN_Rdtase-like_dom"/>
</dbReference>
<comment type="caution">
    <text evidence="4">The sequence shown here is derived from an EMBL/GenBank/DDBJ whole genome shotgun (WGS) entry which is preliminary data.</text>
</comment>
<dbReference type="InterPro" id="IPR029039">
    <property type="entry name" value="Flavoprotein-like_sf"/>
</dbReference>
<protein>
    <submittedName>
        <fullName evidence="4">Flavodoxin family protein</fullName>
    </submittedName>
</protein>
<proteinExistence type="predicted"/>
<dbReference type="Proteomes" id="UP001198151">
    <property type="component" value="Unassembled WGS sequence"/>
</dbReference>
<dbReference type="Pfam" id="PF03358">
    <property type="entry name" value="FMN_red"/>
    <property type="match status" value="1"/>
</dbReference>
<organism evidence="4 5">
    <name type="scientific">Ruminococcus turbiniformis</name>
    <dbReference type="NCBI Taxonomy" id="2881258"/>
    <lineage>
        <taxon>Bacteria</taxon>
        <taxon>Bacillati</taxon>
        <taxon>Bacillota</taxon>
        <taxon>Clostridia</taxon>
        <taxon>Eubacteriales</taxon>
        <taxon>Oscillospiraceae</taxon>
        <taxon>Ruminococcus</taxon>
    </lineage>
</organism>
<gene>
    <name evidence="4" type="ORF">LKD70_07455</name>
</gene>
<dbReference type="Gene3D" id="3.40.50.360">
    <property type="match status" value="1"/>
</dbReference>
<keyword evidence="1" id="KW-0285">Flavoprotein</keyword>
<dbReference type="InterPro" id="IPR051796">
    <property type="entry name" value="ISF_SsuE-like"/>
</dbReference>
<dbReference type="RefSeq" id="WP_227707402.1">
    <property type="nucleotide sequence ID" value="NZ_JAJEQX010000011.1"/>
</dbReference>
<evidence type="ECO:0000256" key="1">
    <source>
        <dbReference type="ARBA" id="ARBA00022630"/>
    </source>
</evidence>
<evidence type="ECO:0000313" key="5">
    <source>
        <dbReference type="Proteomes" id="UP001198151"/>
    </source>
</evidence>
<evidence type="ECO:0000259" key="3">
    <source>
        <dbReference type="Pfam" id="PF03358"/>
    </source>
</evidence>
<dbReference type="PANTHER" id="PTHR43278:SF4">
    <property type="entry name" value="NAD(P)H-DEPENDENT FMN-CONTAINING OXIDOREDUCTASE YWQN-RELATED"/>
    <property type="match status" value="1"/>
</dbReference>
<accession>A0ABS8G006</accession>
<keyword evidence="2" id="KW-0288">FMN</keyword>